<proteinExistence type="predicted"/>
<dbReference type="RefSeq" id="WP_311163113.1">
    <property type="nucleotide sequence ID" value="NZ_JAVQLW010000007.1"/>
</dbReference>
<accession>A0ABU2HZ04</accession>
<protein>
    <submittedName>
        <fullName evidence="1">Uncharacterized protein</fullName>
    </submittedName>
</protein>
<name>A0ABU2HZ04_9RHOB</name>
<evidence type="ECO:0000313" key="2">
    <source>
        <dbReference type="Proteomes" id="UP001269144"/>
    </source>
</evidence>
<organism evidence="1 2">
    <name type="scientific">Paracoccus aurantius</name>
    <dbReference type="NCBI Taxonomy" id="3073814"/>
    <lineage>
        <taxon>Bacteria</taxon>
        <taxon>Pseudomonadati</taxon>
        <taxon>Pseudomonadota</taxon>
        <taxon>Alphaproteobacteria</taxon>
        <taxon>Rhodobacterales</taxon>
        <taxon>Paracoccaceae</taxon>
        <taxon>Paracoccus</taxon>
    </lineage>
</organism>
<gene>
    <name evidence="1" type="ORF">RGQ15_22330</name>
</gene>
<keyword evidence="2" id="KW-1185">Reference proteome</keyword>
<reference evidence="2" key="1">
    <citation type="submission" date="2023-07" db="EMBL/GenBank/DDBJ databases">
        <title>Paracoccus sp. MBLB3053 whole genome sequence.</title>
        <authorList>
            <person name="Hwang C.Y."/>
            <person name="Cho E.-S."/>
            <person name="Seo M.-J."/>
        </authorList>
    </citation>
    <scope>NUCLEOTIDE SEQUENCE [LARGE SCALE GENOMIC DNA]</scope>
    <source>
        <strain evidence="2">MBLB3053</strain>
    </source>
</reference>
<sequence length="142" mass="16608">AWERTSIPEMLEDWRDLPFKVDSVILPHDAEVRELGSGQTRREIFEARGLATYLVPNQSVHEGINQVRELLPKVWMDSEGCKMLREALAAYRADYDEVKRVYHTRPLHDWSSHWADALRYLALGRDMVQPWGARPRPKLGVW</sequence>
<feature type="non-terminal residue" evidence="1">
    <location>
        <position position="1"/>
    </location>
</feature>
<dbReference type="Proteomes" id="UP001269144">
    <property type="component" value="Unassembled WGS sequence"/>
</dbReference>
<dbReference type="EMBL" id="JAVQLW010000007">
    <property type="protein sequence ID" value="MDS9470287.1"/>
    <property type="molecule type" value="Genomic_DNA"/>
</dbReference>
<comment type="caution">
    <text evidence="1">The sequence shown here is derived from an EMBL/GenBank/DDBJ whole genome shotgun (WGS) entry which is preliminary data.</text>
</comment>
<evidence type="ECO:0000313" key="1">
    <source>
        <dbReference type="EMBL" id="MDS9470287.1"/>
    </source>
</evidence>
<dbReference type="Gene3D" id="3.30.420.280">
    <property type="match status" value="1"/>
</dbReference>